<organism evidence="8 9">
    <name type="scientific">Pseudomonas deceptionensis</name>
    <dbReference type="NCBI Taxonomy" id="882211"/>
    <lineage>
        <taxon>Bacteria</taxon>
        <taxon>Pseudomonadati</taxon>
        <taxon>Pseudomonadota</taxon>
        <taxon>Gammaproteobacteria</taxon>
        <taxon>Pseudomonadales</taxon>
        <taxon>Pseudomonadaceae</taxon>
        <taxon>Pseudomonas</taxon>
    </lineage>
</organism>
<gene>
    <name evidence="8" type="ORF">SAMN04489800_0272</name>
</gene>
<feature type="transmembrane region" description="Helical" evidence="6">
    <location>
        <begin position="76"/>
        <end position="109"/>
    </location>
</feature>
<feature type="transmembrane region" description="Helical" evidence="6">
    <location>
        <begin position="236"/>
        <end position="253"/>
    </location>
</feature>
<sequence length="294" mass="33187">MIPALLLFTISFLMFSLSMNLVYRALRDPTTSRVLDRLGESQPQFAEKIQGVAWLDRAFLQAGLGRPSERLGLWLSLWAVAIVLAGLLGGWWFFLAFVVLPPVLLKVFVSWRYHRRVRRMVEQLPLLLDHSVRSLKAGRTLTDAVLHAIEASSDPLKSSIGRVSRSVQMGVSLPEAVQDFAELYERDEFRMFALGLKVNHRYGGNASELLENLIVLIRERDQGARRLRAMTGETRMTALVLGMLPVFVVGFFMATNPNYMIKMWQDGGGQHMLLTALAMQIIGSVALWRMVRSV</sequence>
<comment type="subcellular location">
    <subcellularLocation>
        <location evidence="1">Cell membrane</location>
        <topology evidence="1">Multi-pass membrane protein</topology>
    </subcellularLocation>
</comment>
<feature type="domain" description="Type II secretion system protein GspF" evidence="7">
    <location>
        <begin position="129"/>
        <end position="253"/>
    </location>
</feature>
<dbReference type="Pfam" id="PF00482">
    <property type="entry name" value="T2SSF"/>
    <property type="match status" value="1"/>
</dbReference>
<dbReference type="InterPro" id="IPR018076">
    <property type="entry name" value="T2SS_GspF_dom"/>
</dbReference>
<evidence type="ECO:0000259" key="7">
    <source>
        <dbReference type="Pfam" id="PF00482"/>
    </source>
</evidence>
<evidence type="ECO:0000256" key="6">
    <source>
        <dbReference type="SAM" id="Phobius"/>
    </source>
</evidence>
<evidence type="ECO:0000313" key="9">
    <source>
        <dbReference type="Proteomes" id="UP000183613"/>
    </source>
</evidence>
<keyword evidence="5 6" id="KW-0472">Membrane</keyword>
<keyword evidence="9" id="KW-1185">Reference proteome</keyword>
<reference evidence="8" key="1">
    <citation type="submission" date="2016-10" db="EMBL/GenBank/DDBJ databases">
        <authorList>
            <person name="Varghese N."/>
            <person name="Submissions S."/>
        </authorList>
    </citation>
    <scope>NUCLEOTIDE SEQUENCE [LARGE SCALE GENOMIC DNA]</scope>
    <source>
        <strain evidence="8">LMG 25555</strain>
    </source>
</reference>
<evidence type="ECO:0000256" key="2">
    <source>
        <dbReference type="ARBA" id="ARBA00022475"/>
    </source>
</evidence>
<evidence type="ECO:0000256" key="5">
    <source>
        <dbReference type="ARBA" id="ARBA00023136"/>
    </source>
</evidence>
<evidence type="ECO:0000256" key="4">
    <source>
        <dbReference type="ARBA" id="ARBA00022989"/>
    </source>
</evidence>
<dbReference type="AlphaFoldDB" id="A0A0J6GAL6"/>
<keyword evidence="3 6" id="KW-0812">Transmembrane</keyword>
<dbReference type="PANTHER" id="PTHR35007">
    <property type="entry name" value="INTEGRAL MEMBRANE PROTEIN-RELATED"/>
    <property type="match status" value="1"/>
</dbReference>
<evidence type="ECO:0000256" key="1">
    <source>
        <dbReference type="ARBA" id="ARBA00004651"/>
    </source>
</evidence>
<dbReference type="PANTHER" id="PTHR35007:SF1">
    <property type="entry name" value="PILUS ASSEMBLY PROTEIN"/>
    <property type="match status" value="1"/>
</dbReference>
<keyword evidence="4 6" id="KW-1133">Transmembrane helix</keyword>
<protein>
    <submittedName>
        <fullName evidence="8">Tight adherence protein B</fullName>
    </submittedName>
</protein>
<dbReference type="Proteomes" id="UP000183613">
    <property type="component" value="Unassembled WGS sequence"/>
</dbReference>
<evidence type="ECO:0000256" key="3">
    <source>
        <dbReference type="ARBA" id="ARBA00022692"/>
    </source>
</evidence>
<comment type="caution">
    <text evidence="8">The sequence shown here is derived from an EMBL/GenBank/DDBJ whole genome shotgun (WGS) entry which is preliminary data.</text>
</comment>
<dbReference type="InterPro" id="IPR042094">
    <property type="entry name" value="T2SS_GspF_sf"/>
</dbReference>
<feature type="transmembrane region" description="Helical" evidence="6">
    <location>
        <begin position="273"/>
        <end position="291"/>
    </location>
</feature>
<dbReference type="EMBL" id="FNUD01000002">
    <property type="protein sequence ID" value="SEE23235.1"/>
    <property type="molecule type" value="Genomic_DNA"/>
</dbReference>
<accession>A0A0J6GAL6</accession>
<dbReference type="GO" id="GO:0005886">
    <property type="term" value="C:plasma membrane"/>
    <property type="evidence" value="ECO:0007669"/>
    <property type="project" value="UniProtKB-SubCell"/>
</dbReference>
<evidence type="ECO:0000313" key="8">
    <source>
        <dbReference type="EMBL" id="SEE23235.1"/>
    </source>
</evidence>
<dbReference type="Gene3D" id="1.20.81.30">
    <property type="entry name" value="Type II secretion system (T2SS), domain F"/>
    <property type="match status" value="1"/>
</dbReference>
<keyword evidence="2" id="KW-1003">Cell membrane</keyword>
<dbReference type="RefSeq" id="WP_048360231.1">
    <property type="nucleotide sequence ID" value="NZ_FNUD01000002.1"/>
</dbReference>
<dbReference type="PATRIC" id="fig|882211.3.peg.2481"/>
<dbReference type="OrthoDB" id="597333at2"/>
<proteinExistence type="predicted"/>
<name>A0A0J6GAL6_PSEDM</name>